<evidence type="ECO:0000313" key="2">
    <source>
        <dbReference type="Proteomes" id="UP000694892"/>
    </source>
</evidence>
<reference evidence="2" key="1">
    <citation type="journal article" date="2016" name="Nature">
        <title>Genome evolution in the allotetraploid frog Xenopus laevis.</title>
        <authorList>
            <person name="Session A.M."/>
            <person name="Uno Y."/>
            <person name="Kwon T."/>
            <person name="Chapman J.A."/>
            <person name="Toyoda A."/>
            <person name="Takahashi S."/>
            <person name="Fukui A."/>
            <person name="Hikosaka A."/>
            <person name="Suzuki A."/>
            <person name="Kondo M."/>
            <person name="van Heeringen S.J."/>
            <person name="Quigley I."/>
            <person name="Heinz S."/>
            <person name="Ogino H."/>
            <person name="Ochi H."/>
            <person name="Hellsten U."/>
            <person name="Lyons J.B."/>
            <person name="Simakov O."/>
            <person name="Putnam N."/>
            <person name="Stites J."/>
            <person name="Kuroki Y."/>
            <person name="Tanaka T."/>
            <person name="Michiue T."/>
            <person name="Watanabe M."/>
            <person name="Bogdanovic O."/>
            <person name="Lister R."/>
            <person name="Georgiou G."/>
            <person name="Paranjpe S.S."/>
            <person name="van Kruijsbergen I."/>
            <person name="Shu S."/>
            <person name="Carlson J."/>
            <person name="Kinoshita T."/>
            <person name="Ohta Y."/>
            <person name="Mawaribuchi S."/>
            <person name="Jenkins J."/>
            <person name="Grimwood J."/>
            <person name="Schmutz J."/>
            <person name="Mitros T."/>
            <person name="Mozaffari S.V."/>
            <person name="Suzuki Y."/>
            <person name="Haramoto Y."/>
            <person name="Yamamoto T.S."/>
            <person name="Takagi C."/>
            <person name="Heald R."/>
            <person name="Miller K."/>
            <person name="Haudenschild C."/>
            <person name="Kitzman J."/>
            <person name="Nakayama T."/>
            <person name="Izutsu Y."/>
            <person name="Robert J."/>
            <person name="Fortriede J."/>
            <person name="Burns K."/>
            <person name="Lotay V."/>
            <person name="Karimi K."/>
            <person name="Yasuoka Y."/>
            <person name="Dichmann D.S."/>
            <person name="Flajnik M.F."/>
            <person name="Houston D.W."/>
            <person name="Shendure J."/>
            <person name="DuPasquier L."/>
            <person name="Vize P.D."/>
            <person name="Zorn A.M."/>
            <person name="Ito M."/>
            <person name="Marcotte E.M."/>
            <person name="Wallingford J.B."/>
            <person name="Ito Y."/>
            <person name="Asashima M."/>
            <person name="Ueno N."/>
            <person name="Matsuda Y."/>
            <person name="Veenstra G.J."/>
            <person name="Fujiyama A."/>
            <person name="Harland R.M."/>
            <person name="Taira M."/>
            <person name="Rokhsar D.S."/>
        </authorList>
    </citation>
    <scope>NUCLEOTIDE SEQUENCE [LARGE SCALE GENOMIC DNA]</scope>
    <source>
        <strain evidence="2">J</strain>
    </source>
</reference>
<dbReference type="Proteomes" id="UP000694892">
    <property type="component" value="Chromosome 5S"/>
</dbReference>
<evidence type="ECO:0000313" key="1">
    <source>
        <dbReference type="EMBL" id="OCT77598.1"/>
    </source>
</evidence>
<name>A0A974HH34_XENLA</name>
<protein>
    <submittedName>
        <fullName evidence="1">Uncharacterized protein</fullName>
    </submittedName>
</protein>
<dbReference type="EMBL" id="CM004475">
    <property type="protein sequence ID" value="OCT77598.1"/>
    <property type="molecule type" value="Genomic_DNA"/>
</dbReference>
<proteinExistence type="predicted"/>
<gene>
    <name evidence="1" type="ORF">XELAEV_18028690mg</name>
</gene>
<dbReference type="AlphaFoldDB" id="A0A974HH34"/>
<sequence length="85" mass="9474">MLELSTHGPKICVYGQLGQTFKVPSSYPYMLGKLPSEGADRCFVLVQVSVWTTSRMRQAGVLVPVRVKLKAQYHEATGKCLSWSQ</sequence>
<accession>A0A974HH34</accession>
<organism evidence="1 2">
    <name type="scientific">Xenopus laevis</name>
    <name type="common">African clawed frog</name>
    <dbReference type="NCBI Taxonomy" id="8355"/>
    <lineage>
        <taxon>Eukaryota</taxon>
        <taxon>Metazoa</taxon>
        <taxon>Chordata</taxon>
        <taxon>Craniata</taxon>
        <taxon>Vertebrata</taxon>
        <taxon>Euteleostomi</taxon>
        <taxon>Amphibia</taxon>
        <taxon>Batrachia</taxon>
        <taxon>Anura</taxon>
        <taxon>Pipoidea</taxon>
        <taxon>Pipidae</taxon>
        <taxon>Xenopodinae</taxon>
        <taxon>Xenopus</taxon>
        <taxon>Xenopus</taxon>
    </lineage>
</organism>